<evidence type="ECO:0000256" key="1">
    <source>
        <dbReference type="SAM" id="Phobius"/>
    </source>
</evidence>
<keyword evidence="1" id="KW-0812">Transmembrane</keyword>
<dbReference type="Proteomes" id="UP000475862">
    <property type="component" value="Unassembled WGS sequence"/>
</dbReference>
<gene>
    <name evidence="2" type="ORF">AGLY_006383</name>
</gene>
<evidence type="ECO:0000313" key="2">
    <source>
        <dbReference type="EMBL" id="KAE9537360.1"/>
    </source>
</evidence>
<protein>
    <submittedName>
        <fullName evidence="2">Uncharacterized protein</fullName>
    </submittedName>
</protein>
<keyword evidence="1" id="KW-0472">Membrane</keyword>
<dbReference type="AlphaFoldDB" id="A0A6G0TQW0"/>
<accession>A0A6G0TQW0</accession>
<proteinExistence type="predicted"/>
<name>A0A6G0TQW0_APHGL</name>
<sequence>MNLIRILPNNEKIANLLVDEFSIISILSFQVYMFILYNVLAFNFDNKSIHCDLKTNKSLTDFIEKYIPLLQRSCDILFLINEFFSIRLCLTTSGQVRSSYVITPSFAAFGQDYLWELENSKCPMPSEISVIFYHCGTAYLKFLVNSLNESINKRPPIFDSFFFSSSAVSSLPTEQLCYVKSPFSAAPRHLGKRLACTLIIPLKPN</sequence>
<reference evidence="2 3" key="1">
    <citation type="submission" date="2019-08" db="EMBL/GenBank/DDBJ databases">
        <title>The genome of the soybean aphid Biotype 1, its phylome, world population structure and adaptation to the North American continent.</title>
        <authorList>
            <person name="Giordano R."/>
            <person name="Donthu R.K."/>
            <person name="Hernandez A.G."/>
            <person name="Wright C.L."/>
            <person name="Zimin A.V."/>
        </authorList>
    </citation>
    <scope>NUCLEOTIDE SEQUENCE [LARGE SCALE GENOMIC DNA]</scope>
    <source>
        <tissue evidence="2">Whole aphids</tissue>
    </source>
</reference>
<dbReference type="EMBL" id="VYZN01000018">
    <property type="protein sequence ID" value="KAE9537360.1"/>
    <property type="molecule type" value="Genomic_DNA"/>
</dbReference>
<comment type="caution">
    <text evidence="2">The sequence shown here is derived from an EMBL/GenBank/DDBJ whole genome shotgun (WGS) entry which is preliminary data.</text>
</comment>
<organism evidence="2 3">
    <name type="scientific">Aphis glycines</name>
    <name type="common">Soybean aphid</name>
    <dbReference type="NCBI Taxonomy" id="307491"/>
    <lineage>
        <taxon>Eukaryota</taxon>
        <taxon>Metazoa</taxon>
        <taxon>Ecdysozoa</taxon>
        <taxon>Arthropoda</taxon>
        <taxon>Hexapoda</taxon>
        <taxon>Insecta</taxon>
        <taxon>Pterygota</taxon>
        <taxon>Neoptera</taxon>
        <taxon>Paraneoptera</taxon>
        <taxon>Hemiptera</taxon>
        <taxon>Sternorrhyncha</taxon>
        <taxon>Aphidomorpha</taxon>
        <taxon>Aphidoidea</taxon>
        <taxon>Aphididae</taxon>
        <taxon>Aphidini</taxon>
        <taxon>Aphis</taxon>
        <taxon>Aphis</taxon>
    </lineage>
</organism>
<feature type="transmembrane region" description="Helical" evidence="1">
    <location>
        <begin position="21"/>
        <end position="44"/>
    </location>
</feature>
<keyword evidence="3" id="KW-1185">Reference proteome</keyword>
<keyword evidence="1" id="KW-1133">Transmembrane helix</keyword>
<evidence type="ECO:0000313" key="3">
    <source>
        <dbReference type="Proteomes" id="UP000475862"/>
    </source>
</evidence>